<organism evidence="1 2">
    <name type="scientific">Racocetra persica</name>
    <dbReference type="NCBI Taxonomy" id="160502"/>
    <lineage>
        <taxon>Eukaryota</taxon>
        <taxon>Fungi</taxon>
        <taxon>Fungi incertae sedis</taxon>
        <taxon>Mucoromycota</taxon>
        <taxon>Glomeromycotina</taxon>
        <taxon>Glomeromycetes</taxon>
        <taxon>Diversisporales</taxon>
        <taxon>Gigasporaceae</taxon>
        <taxon>Racocetra</taxon>
    </lineage>
</organism>
<protein>
    <submittedName>
        <fullName evidence="1">13208_t:CDS:1</fullName>
    </submittedName>
</protein>
<evidence type="ECO:0000313" key="2">
    <source>
        <dbReference type="Proteomes" id="UP000789920"/>
    </source>
</evidence>
<gene>
    <name evidence="1" type="ORF">RPERSI_LOCUS10054</name>
</gene>
<proteinExistence type="predicted"/>
<dbReference type="Proteomes" id="UP000789920">
    <property type="component" value="Unassembled WGS sequence"/>
</dbReference>
<dbReference type="EMBL" id="CAJVQC010019492">
    <property type="protein sequence ID" value="CAG8701640.1"/>
    <property type="molecule type" value="Genomic_DNA"/>
</dbReference>
<feature type="non-terminal residue" evidence="1">
    <location>
        <position position="194"/>
    </location>
</feature>
<accession>A0ACA9PFV9</accession>
<evidence type="ECO:0000313" key="1">
    <source>
        <dbReference type="EMBL" id="CAG8701640.1"/>
    </source>
</evidence>
<name>A0ACA9PFV9_9GLOM</name>
<comment type="caution">
    <text evidence="1">The sequence shown here is derived from an EMBL/GenBank/DDBJ whole genome shotgun (WGS) entry which is preliminary data.</text>
</comment>
<sequence>VLGIWATTVMLIISTIRVWLRRGSKKSLILKYALHSAIIIIDIVLVFLDFSHRQTLDFYLVMATLPLIFAIHGVVVLKVDAVAVVVSSGFFVVVEVVVPILVDIVVMHKAMLLEMCDASMSITCIDEKRNLKDYYPERSCLVTAMGGWWFIISSAVAIGNTFMYIQCESDELGQAPTISHYLSFWFGAIWDFID</sequence>
<keyword evidence="2" id="KW-1185">Reference proteome</keyword>
<reference evidence="1" key="1">
    <citation type="submission" date="2021-06" db="EMBL/GenBank/DDBJ databases">
        <authorList>
            <person name="Kallberg Y."/>
            <person name="Tangrot J."/>
            <person name="Rosling A."/>
        </authorList>
    </citation>
    <scope>NUCLEOTIDE SEQUENCE</scope>
    <source>
        <strain evidence="1">MA461A</strain>
    </source>
</reference>
<feature type="non-terminal residue" evidence="1">
    <location>
        <position position="1"/>
    </location>
</feature>